<feature type="domain" description="Cysteine-rich" evidence="2">
    <location>
        <begin position="140"/>
        <end position="224"/>
    </location>
</feature>
<evidence type="ECO:0000313" key="3">
    <source>
        <dbReference type="EMBL" id="AMT94483.1"/>
    </source>
</evidence>
<evidence type="ECO:0000313" key="6">
    <source>
        <dbReference type="Proteomes" id="UP000075950"/>
    </source>
</evidence>
<feature type="region of interest" description="Disordered" evidence="1">
    <location>
        <begin position="270"/>
        <end position="295"/>
    </location>
</feature>
<sequence>MRIALFATCIVDAMYPEVAQATVRILRRLGHEVIFPEGQSCCGQMHINSGKFAQAEPVIANHVRAFTSTEWDVAVAPSASCVASLSHQQPMVAERMGNDALASEASEVADRTYELTQFLTDIEGVTDAAADLGSYFPHRVTYHPSCHGMRLLRLGDRQSSLVRSVEGIDFVELPLADSCCGFGGTFSVKNPEVSSAMLADKVRTIQATEADLCTGGDASCLLHIGGGMSRFERTGRFDGAPDVTAVHVKETSTTDAQGHTTERLTTVVGADDDDHLTPGQRGTAPAEPSRTQSGFRVGQAAVHLARILASTKDDPLRVPSEGAEVSGGSLR</sequence>
<accession>A0A142NNX9</accession>
<dbReference type="Proteomes" id="UP000031488">
    <property type="component" value="Unassembled WGS sequence"/>
</dbReference>
<dbReference type="GO" id="GO:0016491">
    <property type="term" value="F:oxidoreductase activity"/>
    <property type="evidence" value="ECO:0007669"/>
    <property type="project" value="UniProtKB-ARBA"/>
</dbReference>
<dbReference type="Pfam" id="PF02754">
    <property type="entry name" value="CCG"/>
    <property type="match status" value="2"/>
</dbReference>
<reference evidence="6" key="3">
    <citation type="submission" date="2016-03" db="EMBL/GenBank/DDBJ databases">
        <authorList>
            <person name="Ploux O."/>
        </authorList>
    </citation>
    <scope>NUCLEOTIDE SEQUENCE [LARGE SCALE GENOMIC DNA]</scope>
    <source>
        <strain evidence="6">BS258</strain>
    </source>
</reference>
<dbReference type="PANTHER" id="PTHR30296">
    <property type="entry name" value="UNCHARACTERIZED PROTEIN YKGE"/>
    <property type="match status" value="1"/>
</dbReference>
<accession>A0A0B9A108</accession>
<dbReference type="OrthoDB" id="9770306at2"/>
<name>A0A0B9A108_BRELN</name>
<feature type="domain" description="Cysteine-rich" evidence="2">
    <location>
        <begin position="3"/>
        <end position="85"/>
    </location>
</feature>
<dbReference type="Proteomes" id="UP000075950">
    <property type="component" value="Chromosome"/>
</dbReference>
<organism evidence="4 5">
    <name type="scientific">Brevibacterium linens</name>
    <dbReference type="NCBI Taxonomy" id="1703"/>
    <lineage>
        <taxon>Bacteria</taxon>
        <taxon>Bacillati</taxon>
        <taxon>Actinomycetota</taxon>
        <taxon>Actinomycetes</taxon>
        <taxon>Micrococcales</taxon>
        <taxon>Brevibacteriaceae</taxon>
        <taxon>Brevibacterium</taxon>
    </lineage>
</organism>
<dbReference type="KEGG" id="bly:A2T55_12460"/>
<proteinExistence type="predicted"/>
<dbReference type="InterPro" id="IPR004017">
    <property type="entry name" value="Cys_rich_dom"/>
</dbReference>
<dbReference type="PANTHER" id="PTHR30296:SF0">
    <property type="entry name" value="LACTATE UTILIZATION PROTEIN A"/>
    <property type="match status" value="1"/>
</dbReference>
<evidence type="ECO:0000259" key="2">
    <source>
        <dbReference type="Pfam" id="PF02754"/>
    </source>
</evidence>
<dbReference type="RefSeq" id="WP_039209665.1">
    <property type="nucleotide sequence ID" value="NZ_CP014869.1"/>
</dbReference>
<dbReference type="AlphaFoldDB" id="A0A0B9A108"/>
<gene>
    <name evidence="3" type="ORF">A2T55_12460</name>
    <name evidence="4" type="ORF">AE0388_1946</name>
</gene>
<evidence type="ECO:0000313" key="5">
    <source>
        <dbReference type="Proteomes" id="UP000031488"/>
    </source>
</evidence>
<protein>
    <submittedName>
        <fullName evidence="3">Fe-S oxidoreductase</fullName>
    </submittedName>
</protein>
<dbReference type="GO" id="GO:0005829">
    <property type="term" value="C:cytosol"/>
    <property type="evidence" value="ECO:0007669"/>
    <property type="project" value="TreeGrafter"/>
</dbReference>
<dbReference type="PATRIC" id="fig|1703.6.peg.1836"/>
<feature type="region of interest" description="Disordered" evidence="1">
    <location>
        <begin position="311"/>
        <end position="331"/>
    </location>
</feature>
<dbReference type="EMBL" id="CP014869">
    <property type="protein sequence ID" value="AMT94483.1"/>
    <property type="molecule type" value="Genomic_DNA"/>
</dbReference>
<dbReference type="STRING" id="1703.BLSMQ_2696"/>
<reference evidence="3" key="2">
    <citation type="submission" date="2016-03" db="EMBL/GenBank/DDBJ databases">
        <authorList>
            <person name="Zhu Y."/>
            <person name="Sun C."/>
        </authorList>
    </citation>
    <scope>NUCLEOTIDE SEQUENCE</scope>
    <source>
        <strain evidence="3">BS258</strain>
    </source>
</reference>
<keyword evidence="5" id="KW-1185">Reference proteome</keyword>
<evidence type="ECO:0000256" key="1">
    <source>
        <dbReference type="SAM" id="MobiDB-lite"/>
    </source>
</evidence>
<reference evidence="4 5" key="1">
    <citation type="submission" date="2014-11" db="EMBL/GenBank/DDBJ databases">
        <title>Draft Genome Sequence of Brevibacterium linens AE038-8.</title>
        <authorList>
            <person name="Maizel D."/>
            <person name="Utturkar S.M."/>
            <person name="Brown S.D."/>
            <person name="Ferrero M."/>
            <person name="Rosen B.P."/>
        </authorList>
    </citation>
    <scope>NUCLEOTIDE SEQUENCE [LARGE SCALE GENOMIC DNA]</scope>
    <source>
        <strain evidence="4 5">AE038-8</strain>
    </source>
</reference>
<dbReference type="EMBL" id="JTJZ01000019">
    <property type="protein sequence ID" value="KHS52296.1"/>
    <property type="molecule type" value="Genomic_DNA"/>
</dbReference>
<evidence type="ECO:0000313" key="4">
    <source>
        <dbReference type="EMBL" id="KHS52296.1"/>
    </source>
</evidence>